<gene>
    <name evidence="1" type="primary">ORF12016</name>
</gene>
<protein>
    <submittedName>
        <fullName evidence="1">Uncharacterized protein</fullName>
    </submittedName>
</protein>
<evidence type="ECO:0000313" key="1">
    <source>
        <dbReference type="EMBL" id="CEK50925.1"/>
    </source>
</evidence>
<name>A0A0B6Y603_9EUPU</name>
<organism evidence="1">
    <name type="scientific">Arion vulgaris</name>
    <dbReference type="NCBI Taxonomy" id="1028688"/>
    <lineage>
        <taxon>Eukaryota</taxon>
        <taxon>Metazoa</taxon>
        <taxon>Spiralia</taxon>
        <taxon>Lophotrochozoa</taxon>
        <taxon>Mollusca</taxon>
        <taxon>Gastropoda</taxon>
        <taxon>Heterobranchia</taxon>
        <taxon>Euthyneura</taxon>
        <taxon>Panpulmonata</taxon>
        <taxon>Eupulmonata</taxon>
        <taxon>Stylommatophora</taxon>
        <taxon>Helicina</taxon>
        <taxon>Arionoidea</taxon>
        <taxon>Arionidae</taxon>
        <taxon>Arion</taxon>
    </lineage>
</organism>
<dbReference type="AlphaFoldDB" id="A0A0B6Y603"/>
<accession>A0A0B6Y603</accession>
<reference evidence="1" key="1">
    <citation type="submission" date="2014-12" db="EMBL/GenBank/DDBJ databases">
        <title>Insight into the proteome of Arion vulgaris.</title>
        <authorList>
            <person name="Aradska J."/>
            <person name="Bulat T."/>
            <person name="Smidak R."/>
            <person name="Sarate P."/>
            <person name="Gangsoo J."/>
            <person name="Sialana F."/>
            <person name="Bilban M."/>
            <person name="Lubec G."/>
        </authorList>
    </citation>
    <scope>NUCLEOTIDE SEQUENCE</scope>
    <source>
        <tissue evidence="1">Skin</tissue>
    </source>
</reference>
<dbReference type="EMBL" id="HACG01004060">
    <property type="protein sequence ID" value="CEK50925.1"/>
    <property type="molecule type" value="Transcribed_RNA"/>
</dbReference>
<sequence>MRLFERVKLTKYATISYNKTVHSQEGNTISNNYTYFLLTLSTSHLCTTRPT</sequence>
<proteinExistence type="predicted"/>